<evidence type="ECO:0000313" key="1">
    <source>
        <dbReference type="EMBL" id="KKM69941.1"/>
    </source>
</evidence>
<gene>
    <name evidence="1" type="ORF">LCGC14_1445670</name>
</gene>
<proteinExistence type="predicted"/>
<sequence>MIRSCEDVKTMTEFNEFSRHSHRILSMGLSETAVMMRWSHHCLIRPDLFHNLVEKNRRIKK</sequence>
<reference evidence="1" key="1">
    <citation type="journal article" date="2015" name="Nature">
        <title>Complex archaea that bridge the gap between prokaryotes and eukaryotes.</title>
        <authorList>
            <person name="Spang A."/>
            <person name="Saw J.H."/>
            <person name="Jorgensen S.L."/>
            <person name="Zaremba-Niedzwiedzka K."/>
            <person name="Martijn J."/>
            <person name="Lind A.E."/>
            <person name="van Eijk R."/>
            <person name="Schleper C."/>
            <person name="Guy L."/>
            <person name="Ettema T.J."/>
        </authorList>
    </citation>
    <scope>NUCLEOTIDE SEQUENCE</scope>
</reference>
<accession>A0A0F9K5L1</accession>
<organism evidence="1">
    <name type="scientific">marine sediment metagenome</name>
    <dbReference type="NCBI Taxonomy" id="412755"/>
    <lineage>
        <taxon>unclassified sequences</taxon>
        <taxon>metagenomes</taxon>
        <taxon>ecological metagenomes</taxon>
    </lineage>
</organism>
<name>A0A0F9K5L1_9ZZZZ</name>
<dbReference type="EMBL" id="LAZR01009906">
    <property type="protein sequence ID" value="KKM69941.1"/>
    <property type="molecule type" value="Genomic_DNA"/>
</dbReference>
<dbReference type="AlphaFoldDB" id="A0A0F9K5L1"/>
<protein>
    <submittedName>
        <fullName evidence="1">Uncharacterized protein</fullName>
    </submittedName>
</protein>
<comment type="caution">
    <text evidence="1">The sequence shown here is derived from an EMBL/GenBank/DDBJ whole genome shotgun (WGS) entry which is preliminary data.</text>
</comment>